<dbReference type="EMBL" id="JARJCW010000078">
    <property type="protein sequence ID" value="KAJ7197364.1"/>
    <property type="molecule type" value="Genomic_DNA"/>
</dbReference>
<feature type="compositionally biased region" description="Basic residues" evidence="1">
    <location>
        <begin position="1"/>
        <end position="17"/>
    </location>
</feature>
<sequence length="634" mass="67761">MSTHLLKRQSRMARNRRSSLMAPILEDLEPGLESATKSTQSSIKAKRRQGVSNLRLPPLDVFTVDEASGWRLTLAWNEDDDDVVEIFDFPQPPSSVSLRKSHDRESGDDSSSSDSHSDRSTPATTPGPSPTGPSPTAESYVAPKQASIVRCKTIKPLTITKRSASPAPPAGLSTAAASTVTSRAPAASTAPASHVDETDDDEDFYATYARNFIALTPLLPPSFPSPSTGSCSSPLTTQRAHRESVVILAPSPACSFPPPPAVDSHSRSSSSSSTSTLSPQKVEVPNFSRPISIRRPPPRTPVPADVHESVWSGDFASYYGYYAPLISSAPSSSLLSEPALPAVHSSSAPTSSPSITPFTPSRSSPLPSTPSSSASPCISVTATRRIAEVPSDIDADEWEWDDHTDASLSPIVAPNPDLDDLTTFEDDRVDATVDEKHPPLPSPLQLYTGWHPRPRESQLRRGLEGLLPREVQQHTKQPRKDKDNAPPTPTPVLRSRWSSSSLSSVRSSHAHNRGAVRPPGPTSPKTFSFARRYFPRPKASVPSSVTKPARAHPKPMGSVTILHVPKRARKAKRLTVDDVVVVHPPSASGSPDALGASAPASATGHSRQSSEFGHSACSGAGEGSGTVMRRMFLR</sequence>
<gene>
    <name evidence="2" type="ORF">GGX14DRAFT_402598</name>
</gene>
<protein>
    <submittedName>
        <fullName evidence="2">Uncharacterized protein</fullName>
    </submittedName>
</protein>
<dbReference type="Proteomes" id="UP001219525">
    <property type="component" value="Unassembled WGS sequence"/>
</dbReference>
<dbReference type="AlphaFoldDB" id="A0AAD6Y227"/>
<accession>A0AAD6Y227</accession>
<evidence type="ECO:0000313" key="2">
    <source>
        <dbReference type="EMBL" id="KAJ7197364.1"/>
    </source>
</evidence>
<evidence type="ECO:0000256" key="1">
    <source>
        <dbReference type="SAM" id="MobiDB-lite"/>
    </source>
</evidence>
<proteinExistence type="predicted"/>
<feature type="compositionally biased region" description="Low complexity" evidence="1">
    <location>
        <begin position="109"/>
        <end position="124"/>
    </location>
</feature>
<feature type="compositionally biased region" description="Low complexity" evidence="1">
    <location>
        <begin position="173"/>
        <end position="193"/>
    </location>
</feature>
<name>A0AAD6Y227_9AGAR</name>
<feature type="region of interest" description="Disordered" evidence="1">
    <location>
        <begin position="342"/>
        <end position="379"/>
    </location>
</feature>
<feature type="compositionally biased region" description="Low complexity" evidence="1">
    <location>
        <begin position="267"/>
        <end position="278"/>
    </location>
</feature>
<feature type="region of interest" description="Disordered" evidence="1">
    <location>
        <begin position="87"/>
        <end position="143"/>
    </location>
</feature>
<feature type="region of interest" description="Disordered" evidence="1">
    <location>
        <begin position="432"/>
        <end position="451"/>
    </location>
</feature>
<feature type="compositionally biased region" description="Polar residues" evidence="1">
    <location>
        <begin position="603"/>
        <end position="612"/>
    </location>
</feature>
<feature type="compositionally biased region" description="Low complexity" evidence="1">
    <location>
        <begin position="492"/>
        <end position="507"/>
    </location>
</feature>
<evidence type="ECO:0000313" key="3">
    <source>
        <dbReference type="Proteomes" id="UP001219525"/>
    </source>
</evidence>
<comment type="caution">
    <text evidence="2">The sequence shown here is derived from an EMBL/GenBank/DDBJ whole genome shotgun (WGS) entry which is preliminary data.</text>
</comment>
<reference evidence="2" key="1">
    <citation type="submission" date="2023-03" db="EMBL/GenBank/DDBJ databases">
        <title>Massive genome expansion in bonnet fungi (Mycena s.s.) driven by repeated elements and novel gene families across ecological guilds.</title>
        <authorList>
            <consortium name="Lawrence Berkeley National Laboratory"/>
            <person name="Harder C.B."/>
            <person name="Miyauchi S."/>
            <person name="Viragh M."/>
            <person name="Kuo A."/>
            <person name="Thoen E."/>
            <person name="Andreopoulos B."/>
            <person name="Lu D."/>
            <person name="Skrede I."/>
            <person name="Drula E."/>
            <person name="Henrissat B."/>
            <person name="Morin E."/>
            <person name="Kohler A."/>
            <person name="Barry K."/>
            <person name="LaButti K."/>
            <person name="Morin E."/>
            <person name="Salamov A."/>
            <person name="Lipzen A."/>
            <person name="Mereny Z."/>
            <person name="Hegedus B."/>
            <person name="Baldrian P."/>
            <person name="Stursova M."/>
            <person name="Weitz H."/>
            <person name="Taylor A."/>
            <person name="Grigoriev I.V."/>
            <person name="Nagy L.G."/>
            <person name="Martin F."/>
            <person name="Kauserud H."/>
        </authorList>
    </citation>
    <scope>NUCLEOTIDE SEQUENCE</scope>
    <source>
        <strain evidence="2">9144</strain>
    </source>
</reference>
<feature type="region of interest" description="Disordered" evidence="1">
    <location>
        <begin position="160"/>
        <end position="199"/>
    </location>
</feature>
<organism evidence="2 3">
    <name type="scientific">Mycena pura</name>
    <dbReference type="NCBI Taxonomy" id="153505"/>
    <lineage>
        <taxon>Eukaryota</taxon>
        <taxon>Fungi</taxon>
        <taxon>Dikarya</taxon>
        <taxon>Basidiomycota</taxon>
        <taxon>Agaricomycotina</taxon>
        <taxon>Agaricomycetes</taxon>
        <taxon>Agaricomycetidae</taxon>
        <taxon>Agaricales</taxon>
        <taxon>Marasmiineae</taxon>
        <taxon>Mycenaceae</taxon>
        <taxon>Mycena</taxon>
    </lineage>
</organism>
<keyword evidence="3" id="KW-1185">Reference proteome</keyword>
<feature type="region of interest" description="Disordered" evidence="1">
    <location>
        <begin position="472"/>
        <end position="528"/>
    </location>
</feature>
<feature type="region of interest" description="Disordered" evidence="1">
    <location>
        <begin position="1"/>
        <end position="22"/>
    </location>
</feature>
<feature type="region of interest" description="Disordered" evidence="1">
    <location>
        <begin position="583"/>
        <end position="625"/>
    </location>
</feature>
<feature type="region of interest" description="Disordered" evidence="1">
    <location>
        <begin position="257"/>
        <end position="304"/>
    </location>
</feature>